<organism evidence="2 3">
    <name type="scientific">Brevundimonas phage vB_BgoS-Bajun</name>
    <dbReference type="NCBI Taxonomy" id="2948594"/>
    <lineage>
        <taxon>Viruses</taxon>
        <taxon>Duplodnaviria</taxon>
        <taxon>Heunggongvirae</taxon>
        <taxon>Uroviricota</taxon>
        <taxon>Caudoviricetes</taxon>
        <taxon>Dolichocephalovirinae</taxon>
    </lineage>
</organism>
<sequence length="97" mass="10800">MANRDPEVWYKNCFYGPADRGKKMSLSGALEPDRSDSDDDIDALRSDVDRLRSMMGSLLAALVSEKVVTISFAKEIAGIYADITPDDPEIKWKDEDA</sequence>
<dbReference type="Proteomes" id="UP001057427">
    <property type="component" value="Segment"/>
</dbReference>
<evidence type="ECO:0000313" key="3">
    <source>
        <dbReference type="Proteomes" id="UP001057427"/>
    </source>
</evidence>
<reference evidence="2" key="1">
    <citation type="submission" date="2022-05" db="EMBL/GenBank/DDBJ databases">
        <authorList>
            <person name="Friedrich I."/>
            <person name="Poehlein A."/>
            <person name="Schneider D."/>
            <person name="Hertel R."/>
            <person name="Daniel R."/>
        </authorList>
    </citation>
    <scope>NUCLEOTIDE SEQUENCE</scope>
</reference>
<name>A0A9E7SU42_9CAUD</name>
<feature type="region of interest" description="Disordered" evidence="1">
    <location>
        <begin position="17"/>
        <end position="41"/>
    </location>
</feature>
<dbReference type="EMBL" id="ON529858">
    <property type="protein sequence ID" value="UTC29765.1"/>
    <property type="molecule type" value="Genomic_DNA"/>
</dbReference>
<proteinExistence type="predicted"/>
<evidence type="ECO:0000313" key="2">
    <source>
        <dbReference type="EMBL" id="UTC29765.1"/>
    </source>
</evidence>
<protein>
    <submittedName>
        <fullName evidence="2">Uncharacterized protein</fullName>
    </submittedName>
</protein>
<accession>A0A9E7SU42</accession>
<gene>
    <name evidence="2" type="ORF">BAJUN_01350</name>
</gene>
<keyword evidence="3" id="KW-1185">Reference proteome</keyword>
<evidence type="ECO:0000256" key="1">
    <source>
        <dbReference type="SAM" id="MobiDB-lite"/>
    </source>
</evidence>